<feature type="region of interest" description="Disordered" evidence="1">
    <location>
        <begin position="1"/>
        <end position="29"/>
    </location>
</feature>
<organism evidence="2 3">
    <name type="scientific">Cinchona calisaya</name>
    <dbReference type="NCBI Taxonomy" id="153742"/>
    <lineage>
        <taxon>Eukaryota</taxon>
        <taxon>Viridiplantae</taxon>
        <taxon>Streptophyta</taxon>
        <taxon>Embryophyta</taxon>
        <taxon>Tracheophyta</taxon>
        <taxon>Spermatophyta</taxon>
        <taxon>Magnoliopsida</taxon>
        <taxon>eudicotyledons</taxon>
        <taxon>Gunneridae</taxon>
        <taxon>Pentapetalae</taxon>
        <taxon>asterids</taxon>
        <taxon>lamiids</taxon>
        <taxon>Gentianales</taxon>
        <taxon>Rubiaceae</taxon>
        <taxon>Cinchonoideae</taxon>
        <taxon>Cinchoneae</taxon>
        <taxon>Cinchona</taxon>
    </lineage>
</organism>
<keyword evidence="3" id="KW-1185">Reference proteome</keyword>
<proteinExistence type="predicted"/>
<dbReference type="AlphaFoldDB" id="A0ABD3B2S3"/>
<dbReference type="Proteomes" id="UP001630127">
    <property type="component" value="Unassembled WGS sequence"/>
</dbReference>
<gene>
    <name evidence="2" type="ORF">ACH5RR_000798</name>
</gene>
<dbReference type="EMBL" id="JBJUIK010000001">
    <property type="protein sequence ID" value="KAL3537432.1"/>
    <property type="molecule type" value="Genomic_DNA"/>
</dbReference>
<evidence type="ECO:0000256" key="1">
    <source>
        <dbReference type="SAM" id="MobiDB-lite"/>
    </source>
</evidence>
<evidence type="ECO:0000313" key="3">
    <source>
        <dbReference type="Proteomes" id="UP001630127"/>
    </source>
</evidence>
<comment type="caution">
    <text evidence="2">The sequence shown here is derived from an EMBL/GenBank/DDBJ whole genome shotgun (WGS) entry which is preliminary data.</text>
</comment>
<reference evidence="2 3" key="1">
    <citation type="submission" date="2024-11" db="EMBL/GenBank/DDBJ databases">
        <title>A near-complete genome assembly of Cinchona calisaya.</title>
        <authorList>
            <person name="Lian D.C."/>
            <person name="Zhao X.W."/>
            <person name="Wei L."/>
        </authorList>
    </citation>
    <scope>NUCLEOTIDE SEQUENCE [LARGE SCALE GENOMIC DNA]</scope>
    <source>
        <tissue evidence="2">Nenye</tissue>
    </source>
</reference>
<evidence type="ECO:0000313" key="2">
    <source>
        <dbReference type="EMBL" id="KAL3537432.1"/>
    </source>
</evidence>
<protein>
    <submittedName>
        <fullName evidence="2">Uncharacterized protein</fullName>
    </submittedName>
</protein>
<accession>A0ABD3B2S3</accession>
<sequence>MVGQDLEGFNNGNRVEPVEEEVVDGDYGMREKGVRERELAKEGLEEWISGEEERREEVDGTGRRVMVGIWGEREGKEAEIDRGDRNRMMARD</sequence>
<name>A0ABD3B2S3_9GENT</name>